<organism evidence="1">
    <name type="scientific">Corticoviridae sp</name>
    <dbReference type="NCBI Taxonomy" id="2832474"/>
    <lineage>
        <taxon>Viruses</taxon>
        <taxon>Varidnaviria</taxon>
        <taxon>Abadenavirae</taxon>
        <taxon>Produgelaviricota</taxon>
        <taxon>Belvinaviricetes</taxon>
        <taxon>Vinavirales</taxon>
        <taxon>Corticoviridae</taxon>
    </lineage>
</organism>
<proteinExistence type="predicted"/>
<protein>
    <submittedName>
        <fullName evidence="1">Uncharacterized protein</fullName>
    </submittedName>
</protein>
<dbReference type="EMBL" id="BK032494">
    <property type="protein sequence ID" value="DAD55519.1"/>
    <property type="molecule type" value="Genomic_DNA"/>
</dbReference>
<evidence type="ECO:0000313" key="1">
    <source>
        <dbReference type="EMBL" id="DAD55519.1"/>
    </source>
</evidence>
<sequence length="32" mass="3402">MKKNIILFAQGCMCCVVMFGAPIASALGWIKG</sequence>
<name>A0A8D9PDZ5_9VIRU</name>
<accession>A0A8D9PDZ5</accession>
<reference evidence="1" key="1">
    <citation type="journal article" date="2021" name="Proc. Natl. Acad. Sci. U.S.A.">
        <title>A Catalog of Tens of Thousands of Viruses from Human Metagenomes Reveals Hidden Associations with Chronic Diseases.</title>
        <authorList>
            <person name="Tisza M.J."/>
            <person name="Buck C.B."/>
        </authorList>
    </citation>
    <scope>NUCLEOTIDE SEQUENCE</scope>
    <source>
        <strain evidence="1">Ct6nR3</strain>
    </source>
</reference>